<dbReference type="EMBL" id="BSBI01000006">
    <property type="protein sequence ID" value="GLF95791.1"/>
    <property type="molecule type" value="Genomic_DNA"/>
</dbReference>
<dbReference type="PROSITE" id="PS50173">
    <property type="entry name" value="UMUC"/>
    <property type="match status" value="1"/>
</dbReference>
<dbReference type="PANTHER" id="PTHR35369:SF2">
    <property type="entry name" value="BLR3025 PROTEIN"/>
    <property type="match status" value="1"/>
</dbReference>
<comment type="function">
    <text evidence="3">Poorly processive, error-prone DNA polymerase involved in untargeted mutagenesis. Copies undamaged DNA at stalled replication forks, which arise in vivo from mismatched or misaligned primer ends. These misaligned primers can be extended by PolIV. Exhibits no 3'-5' exonuclease (proofreading) activity. May be involved in translesional synthesis, in conjunction with the beta clamp from PolIII.</text>
</comment>
<accession>A0ABQ5NZK8</accession>
<sequence>MNITQVRGATRHVLRVHFHLAGFPPSDAGSAPEPPGLYEHLLGLLHGITPRVQALPPTDADCDVTGALRYFGHDPYGLAQLIRMRALALYGVDTTIGSAGNRLLAAMAADATGPGGITHVPQDPEAVAAFLRPRPVGALYGVGPALAGVLVRHGLSTVGAVADTPLGTLQRLLGGAQGRRLYERAHGVDERPVTPREPARSLAAEHSFARDELDPERRRRAVVTLAGRIGERLRAEGRIARRLTLTVRYADRSTTVRTRTLAEPSHHGPVLISAAYGLYESLGLERARVRGIALRAEELAPEAQATTQLSLDPVDERARRVECSADRVRARFGPGAVGSAAAFADRR</sequence>
<dbReference type="SUPFAM" id="SSF56672">
    <property type="entry name" value="DNA/RNA polymerases"/>
    <property type="match status" value="1"/>
</dbReference>
<dbReference type="InterPro" id="IPR050356">
    <property type="entry name" value="SulA_CellDiv_inhibitor"/>
</dbReference>
<dbReference type="RefSeq" id="WP_323447845.1">
    <property type="nucleotide sequence ID" value="NZ_BSBI01000006.1"/>
</dbReference>
<proteinExistence type="inferred from homology"/>
<dbReference type="Gene3D" id="3.30.1490.100">
    <property type="entry name" value="DNA polymerase, Y-family, little finger domain"/>
    <property type="match status" value="1"/>
</dbReference>
<evidence type="ECO:0000256" key="4">
    <source>
        <dbReference type="SAM" id="MobiDB-lite"/>
    </source>
</evidence>
<dbReference type="Proteomes" id="UP001291653">
    <property type="component" value="Unassembled WGS sequence"/>
</dbReference>
<evidence type="ECO:0000256" key="3">
    <source>
        <dbReference type="ARBA" id="ARBA00025589"/>
    </source>
</evidence>
<feature type="region of interest" description="Disordered" evidence="4">
    <location>
        <begin position="187"/>
        <end position="211"/>
    </location>
</feature>
<reference evidence="6 7" key="1">
    <citation type="submission" date="2022-10" db="EMBL/GenBank/DDBJ databases">
        <title>Draft genome sequence of Streptomyces sp. YSPA8.</title>
        <authorList>
            <person name="Moriuchi R."/>
            <person name="Dohra H."/>
            <person name="Yamamura H."/>
            <person name="Kodani S."/>
        </authorList>
    </citation>
    <scope>NUCLEOTIDE SEQUENCE [LARGE SCALE GENOMIC DNA]</scope>
    <source>
        <strain evidence="6 7">YSPA8</strain>
    </source>
</reference>
<dbReference type="Gene3D" id="3.30.70.270">
    <property type="match status" value="1"/>
</dbReference>
<keyword evidence="2" id="KW-0227">DNA damage</keyword>
<dbReference type="Gene3D" id="1.10.150.20">
    <property type="entry name" value="5' to 3' exonuclease, C-terminal subdomain"/>
    <property type="match status" value="1"/>
</dbReference>
<feature type="compositionally biased region" description="Basic and acidic residues" evidence="4">
    <location>
        <begin position="187"/>
        <end position="199"/>
    </location>
</feature>
<dbReference type="Pfam" id="PF11799">
    <property type="entry name" value="IMS_C"/>
    <property type="match status" value="1"/>
</dbReference>
<dbReference type="InterPro" id="IPR017961">
    <property type="entry name" value="DNA_pol_Y-fam_little_finger"/>
</dbReference>
<evidence type="ECO:0000259" key="5">
    <source>
        <dbReference type="PROSITE" id="PS50173"/>
    </source>
</evidence>
<evidence type="ECO:0000313" key="6">
    <source>
        <dbReference type="EMBL" id="GLF95791.1"/>
    </source>
</evidence>
<organism evidence="6 7">
    <name type="scientific">Streptomyces yaizuensis</name>
    <dbReference type="NCBI Taxonomy" id="2989713"/>
    <lineage>
        <taxon>Bacteria</taxon>
        <taxon>Bacillati</taxon>
        <taxon>Actinomycetota</taxon>
        <taxon>Actinomycetes</taxon>
        <taxon>Kitasatosporales</taxon>
        <taxon>Streptomycetaceae</taxon>
        <taxon>Streptomyces</taxon>
    </lineage>
</organism>
<evidence type="ECO:0000313" key="7">
    <source>
        <dbReference type="Proteomes" id="UP001291653"/>
    </source>
</evidence>
<dbReference type="PANTHER" id="PTHR35369">
    <property type="entry name" value="BLR3025 PROTEIN-RELATED"/>
    <property type="match status" value="1"/>
</dbReference>
<comment type="similarity">
    <text evidence="1">Belongs to the DNA polymerase type-Y family.</text>
</comment>
<evidence type="ECO:0000256" key="2">
    <source>
        <dbReference type="ARBA" id="ARBA00022763"/>
    </source>
</evidence>
<dbReference type="SUPFAM" id="SSF100879">
    <property type="entry name" value="Lesion bypass DNA polymerase (Y-family), little finger domain"/>
    <property type="match status" value="1"/>
</dbReference>
<dbReference type="InterPro" id="IPR001126">
    <property type="entry name" value="UmuC"/>
</dbReference>
<feature type="domain" description="UmuC" evidence="5">
    <location>
        <begin position="39"/>
        <end position="143"/>
    </location>
</feature>
<name>A0ABQ5NZK8_9ACTN</name>
<evidence type="ECO:0000256" key="1">
    <source>
        <dbReference type="ARBA" id="ARBA00010945"/>
    </source>
</evidence>
<comment type="caution">
    <text evidence="6">The sequence shown here is derived from an EMBL/GenBank/DDBJ whole genome shotgun (WGS) entry which is preliminary data.</text>
</comment>
<keyword evidence="7" id="KW-1185">Reference proteome</keyword>
<gene>
    <name evidence="6" type="ORF">SYYSPA8_15860</name>
</gene>
<dbReference type="InterPro" id="IPR043128">
    <property type="entry name" value="Rev_trsase/Diguanyl_cyclase"/>
</dbReference>
<protein>
    <submittedName>
        <fullName evidence="6">DNA polymerase</fullName>
    </submittedName>
</protein>
<dbReference type="InterPro" id="IPR043502">
    <property type="entry name" value="DNA/RNA_pol_sf"/>
</dbReference>
<dbReference type="InterPro" id="IPR036775">
    <property type="entry name" value="DNA_pol_Y-fam_lit_finger_sf"/>
</dbReference>